<gene>
    <name evidence="2" type="ORF">IAE60_15060</name>
</gene>
<organism evidence="2 3">
    <name type="scientific">Pseudoxanthomonas mexicana</name>
    <dbReference type="NCBI Taxonomy" id="128785"/>
    <lineage>
        <taxon>Bacteria</taxon>
        <taxon>Pseudomonadati</taxon>
        <taxon>Pseudomonadota</taxon>
        <taxon>Gammaproteobacteria</taxon>
        <taxon>Lysobacterales</taxon>
        <taxon>Lysobacteraceae</taxon>
        <taxon>Pseudoxanthomonas</taxon>
    </lineage>
</organism>
<accession>A0A7G9TAV3</accession>
<evidence type="ECO:0000313" key="2">
    <source>
        <dbReference type="EMBL" id="QNN77228.1"/>
    </source>
</evidence>
<name>A0A7G9TAV3_PSEMX</name>
<dbReference type="AlphaFoldDB" id="A0A7G9TAV3"/>
<reference evidence="2 3" key="1">
    <citation type="submission" date="2020-08" db="EMBL/GenBank/DDBJ databases">
        <title>Streptomycin Non-resistant strain, P. mexicana.</title>
        <authorList>
            <person name="Ganesh-Kumar S."/>
            <person name="Zhe T."/>
            <person name="Yu Z."/>
            <person name="Min Y."/>
        </authorList>
    </citation>
    <scope>NUCLEOTIDE SEQUENCE [LARGE SCALE GENOMIC DNA]</scope>
    <source>
        <strain evidence="2 3">GTZY2</strain>
    </source>
</reference>
<keyword evidence="1" id="KW-0175">Coiled coil</keyword>
<dbReference type="Proteomes" id="UP000515838">
    <property type="component" value="Chromosome"/>
</dbReference>
<feature type="coiled-coil region" evidence="1">
    <location>
        <begin position="453"/>
        <end position="480"/>
    </location>
</feature>
<proteinExistence type="predicted"/>
<sequence>MPTLNEIRARNKRADFSGVTARVDSTETIVQPKRMTLADVRKRSQPAQPQVKEGNAVGRFLGEIGGRETMQAAYGLYGMLGGDALNEYVFSPLDRAIGWGDQLGIGNRTYRDAAAAQADEWGMRRPQTATQRVVADIGEGLAGTGLTMGIGGLVARGAQGAQTFGNAVRSKLGDFLTAQPALQTASTVTGVGAASGTREAGGGTSLQVLAGLAGGMAPTAPALAAATTRAAVRAPSIAEVRAQGLGPAIAARREAMGQTIDDFASVGATPSVGQASGSRMAQEAEALLGNFSPSSGVVERFAAKQGEDIGAGMRNRAEELYRNASGQRAGTRIVKGAQTFKEESKKRVDELYRKLDEQIPQDTRIGVDNVRAELEALNAGIPGAPTLSQLFRNGRLTGIEDALQRDTLGVEGAMSRPDVRAGADALRNDLTDAANYRRAELAQESQQYRQQLLGEADARRQQLTQEADALRQRLTTEAQAIARENERMRLLGLRDFRKVPTQAEIDAQVPTAQQIERQVMQEDEITRRVTPESAYRDPQFGQSYVDQQVDDYLAGRADGKLPYEAVQKLRTLVGNELDGSSLLSDVPRSKWSLVYKALTKDMEAAASTPEQRRALNRANAYYKARIDRLELLDSVIRKNGGPEKVYRSVMQGSYDGGTILRTVMRSLPQEGRRALTAAVIRRMGLAKPGRQNAAGDRFSVDTFLTNWGNVSPQAKSALFDSYGSGFRRDMDRIARVAETIKEGKGVLANPSGTARLGTAVGYWLGLMGAAVTGNFTTAGGLASLGVASNVAARAMTNPRFVKWLANTTAMPRGALPAQLQALKTIADREKDPELQEIARELEQASNR</sequence>
<dbReference type="RefSeq" id="WP_187572876.1">
    <property type="nucleotide sequence ID" value="NZ_CP060731.1"/>
</dbReference>
<dbReference type="GeneID" id="81472305"/>
<evidence type="ECO:0000313" key="3">
    <source>
        <dbReference type="Proteomes" id="UP000515838"/>
    </source>
</evidence>
<dbReference type="EMBL" id="CP060731">
    <property type="protein sequence ID" value="QNN77228.1"/>
    <property type="molecule type" value="Genomic_DNA"/>
</dbReference>
<evidence type="ECO:0000256" key="1">
    <source>
        <dbReference type="SAM" id="Coils"/>
    </source>
</evidence>
<protein>
    <submittedName>
        <fullName evidence="2">Uncharacterized protein</fullName>
    </submittedName>
</protein>